<dbReference type="GO" id="GO:0016887">
    <property type="term" value="F:ATP hydrolysis activity"/>
    <property type="evidence" value="ECO:0007669"/>
    <property type="project" value="RHEA"/>
</dbReference>
<dbReference type="Proteomes" id="UP000276215">
    <property type="component" value="Unassembled WGS sequence"/>
</dbReference>
<comment type="cofactor">
    <cofactor evidence="1">
        <name>Mg(2+)</name>
        <dbReference type="ChEBI" id="CHEBI:18420"/>
    </cofactor>
</comment>
<protein>
    <recommendedName>
        <fullName evidence="1">ATP-dependent DNA helicase</fullName>
        <ecNumber evidence="1">5.6.2.3</ecNumber>
    </recommendedName>
</protein>
<dbReference type="GO" id="GO:0000723">
    <property type="term" value="P:telomere maintenance"/>
    <property type="evidence" value="ECO:0007669"/>
    <property type="project" value="InterPro"/>
</dbReference>
<keyword evidence="1" id="KW-0234">DNA repair</keyword>
<dbReference type="GO" id="GO:0006281">
    <property type="term" value="P:DNA repair"/>
    <property type="evidence" value="ECO:0007669"/>
    <property type="project" value="UniProtKB-KW"/>
</dbReference>
<keyword evidence="1" id="KW-0233">DNA recombination</keyword>
<dbReference type="AlphaFoldDB" id="A0A3N4J1K6"/>
<reference evidence="3 4" key="1">
    <citation type="journal article" date="2018" name="Nat. Ecol. Evol.">
        <title>Pezizomycetes genomes reveal the molecular basis of ectomycorrhizal truffle lifestyle.</title>
        <authorList>
            <person name="Murat C."/>
            <person name="Payen T."/>
            <person name="Noel B."/>
            <person name="Kuo A."/>
            <person name="Morin E."/>
            <person name="Chen J."/>
            <person name="Kohler A."/>
            <person name="Krizsan K."/>
            <person name="Balestrini R."/>
            <person name="Da Silva C."/>
            <person name="Montanini B."/>
            <person name="Hainaut M."/>
            <person name="Levati E."/>
            <person name="Barry K.W."/>
            <person name="Belfiori B."/>
            <person name="Cichocki N."/>
            <person name="Clum A."/>
            <person name="Dockter R.B."/>
            <person name="Fauchery L."/>
            <person name="Guy J."/>
            <person name="Iotti M."/>
            <person name="Le Tacon F."/>
            <person name="Lindquist E.A."/>
            <person name="Lipzen A."/>
            <person name="Malagnac F."/>
            <person name="Mello A."/>
            <person name="Molinier V."/>
            <person name="Miyauchi S."/>
            <person name="Poulain J."/>
            <person name="Riccioni C."/>
            <person name="Rubini A."/>
            <person name="Sitrit Y."/>
            <person name="Splivallo R."/>
            <person name="Traeger S."/>
            <person name="Wang M."/>
            <person name="Zifcakova L."/>
            <person name="Wipf D."/>
            <person name="Zambonelli A."/>
            <person name="Paolocci F."/>
            <person name="Nowrousian M."/>
            <person name="Ottonello S."/>
            <person name="Baldrian P."/>
            <person name="Spatafora J.W."/>
            <person name="Henrissat B."/>
            <person name="Nagy L.G."/>
            <person name="Aury J.M."/>
            <person name="Wincker P."/>
            <person name="Grigoriev I.V."/>
            <person name="Bonfante P."/>
            <person name="Martin F.M."/>
        </authorList>
    </citation>
    <scope>NUCLEOTIDE SEQUENCE [LARGE SCALE GENOMIC DNA]</scope>
    <source>
        <strain evidence="3 4">120613-1</strain>
    </source>
</reference>
<feature type="non-terminal residue" evidence="3">
    <location>
        <position position="1"/>
    </location>
</feature>
<gene>
    <name evidence="3" type="ORF">L873DRAFT_1711600</name>
</gene>
<evidence type="ECO:0000259" key="2">
    <source>
        <dbReference type="Pfam" id="PF05970"/>
    </source>
</evidence>
<keyword evidence="1" id="KW-0347">Helicase</keyword>
<feature type="domain" description="DNA helicase Pif1-like DEAD-box helicase" evidence="2">
    <location>
        <begin position="1"/>
        <end position="56"/>
    </location>
</feature>
<comment type="similarity">
    <text evidence="1">Belongs to the helicase family.</text>
</comment>
<sequence length="59" mass="6300">FIEGKAGQVKTFTTSVLVNRLRSEGHIVLVVGSTALSVAQYQREQTAHSAFGIPVTEVA</sequence>
<dbReference type="GO" id="GO:0005524">
    <property type="term" value="F:ATP binding"/>
    <property type="evidence" value="ECO:0007669"/>
    <property type="project" value="UniProtKB-KW"/>
</dbReference>
<proteinExistence type="inferred from homology"/>
<dbReference type="EMBL" id="ML120482">
    <property type="protein sequence ID" value="RPA92025.1"/>
    <property type="molecule type" value="Genomic_DNA"/>
</dbReference>
<keyword evidence="4" id="KW-1185">Reference proteome</keyword>
<keyword evidence="1" id="KW-0378">Hydrolase</keyword>
<dbReference type="OrthoDB" id="4332274at2759"/>
<comment type="catalytic activity">
    <reaction evidence="1">
        <text>ATP + H2O = ADP + phosphate + H(+)</text>
        <dbReference type="Rhea" id="RHEA:13065"/>
        <dbReference type="ChEBI" id="CHEBI:15377"/>
        <dbReference type="ChEBI" id="CHEBI:15378"/>
        <dbReference type="ChEBI" id="CHEBI:30616"/>
        <dbReference type="ChEBI" id="CHEBI:43474"/>
        <dbReference type="ChEBI" id="CHEBI:456216"/>
        <dbReference type="EC" id="5.6.2.3"/>
    </reaction>
</comment>
<evidence type="ECO:0000313" key="4">
    <source>
        <dbReference type="Proteomes" id="UP000276215"/>
    </source>
</evidence>
<accession>A0A3N4J1K6</accession>
<evidence type="ECO:0000256" key="1">
    <source>
        <dbReference type="RuleBase" id="RU363044"/>
    </source>
</evidence>
<dbReference type="Gene3D" id="3.40.50.300">
    <property type="entry name" value="P-loop containing nucleotide triphosphate hydrolases"/>
    <property type="match status" value="1"/>
</dbReference>
<evidence type="ECO:0000313" key="3">
    <source>
        <dbReference type="EMBL" id="RPA92025.1"/>
    </source>
</evidence>
<dbReference type="Pfam" id="PF05970">
    <property type="entry name" value="PIF1"/>
    <property type="match status" value="1"/>
</dbReference>
<keyword evidence="1" id="KW-0547">Nucleotide-binding</keyword>
<dbReference type="InterPro" id="IPR027417">
    <property type="entry name" value="P-loop_NTPase"/>
</dbReference>
<dbReference type="GO" id="GO:0006310">
    <property type="term" value="P:DNA recombination"/>
    <property type="evidence" value="ECO:0007669"/>
    <property type="project" value="UniProtKB-KW"/>
</dbReference>
<dbReference type="GO" id="GO:0043139">
    <property type="term" value="F:5'-3' DNA helicase activity"/>
    <property type="evidence" value="ECO:0007669"/>
    <property type="project" value="UniProtKB-EC"/>
</dbReference>
<name>A0A3N4J1K6_9PEZI</name>
<keyword evidence="1" id="KW-0227">DNA damage</keyword>
<dbReference type="EC" id="5.6.2.3" evidence="1"/>
<organism evidence="3 4">
    <name type="scientific">Choiromyces venosus 120613-1</name>
    <dbReference type="NCBI Taxonomy" id="1336337"/>
    <lineage>
        <taxon>Eukaryota</taxon>
        <taxon>Fungi</taxon>
        <taxon>Dikarya</taxon>
        <taxon>Ascomycota</taxon>
        <taxon>Pezizomycotina</taxon>
        <taxon>Pezizomycetes</taxon>
        <taxon>Pezizales</taxon>
        <taxon>Tuberaceae</taxon>
        <taxon>Choiromyces</taxon>
    </lineage>
</organism>
<keyword evidence="1" id="KW-0067">ATP-binding</keyword>
<dbReference type="InterPro" id="IPR010285">
    <property type="entry name" value="DNA_helicase_pif1-like_DEAD"/>
</dbReference>